<dbReference type="RefSeq" id="WP_005528162.1">
    <property type="nucleotide sequence ID" value="NZ_BJLD01000005.1"/>
</dbReference>
<keyword evidence="2" id="KW-1133">Transmembrane helix</keyword>
<accession>A0AAQ1TUF9</accession>
<feature type="compositionally biased region" description="Polar residues" evidence="1">
    <location>
        <begin position="106"/>
        <end position="137"/>
    </location>
</feature>
<gene>
    <name evidence="3" type="ORF">Cst04h_26150</name>
</gene>
<organism evidence="3 4">
    <name type="scientific">Corynebacterium striatum</name>
    <dbReference type="NCBI Taxonomy" id="43770"/>
    <lineage>
        <taxon>Bacteria</taxon>
        <taxon>Bacillati</taxon>
        <taxon>Actinomycetota</taxon>
        <taxon>Actinomycetes</taxon>
        <taxon>Mycobacteriales</taxon>
        <taxon>Corynebacteriaceae</taxon>
        <taxon>Corynebacterium</taxon>
    </lineage>
</organism>
<sequence length="258" mass="26809">MKTDARRVYVFIAIGLLSAVFVGLGVWKISAPGPFTAKSQSESMTPVGHTESTQAETTQTTTSSHTSKRAPKKSSVALQNDPYLAPNAITGTGANFGPTEVYRPENLSSQSRATAQQYGGNSHYGTGQEPSNNAQLGTSSSSESAATAPESPTQSAVPSPAPTHTATPTETSPNRTVPNENKRKRGSNSEPPAVKPIEPSEPADDPTKQNGTAAPESEPAPTTDANGRTVDAPQPSVEPVNPNAPKEPTDYSPAEGSE</sequence>
<evidence type="ECO:0000313" key="4">
    <source>
        <dbReference type="Proteomes" id="UP000315234"/>
    </source>
</evidence>
<evidence type="ECO:0000256" key="1">
    <source>
        <dbReference type="SAM" id="MobiDB-lite"/>
    </source>
</evidence>
<feature type="compositionally biased region" description="Low complexity" evidence="1">
    <location>
        <begin position="49"/>
        <end position="65"/>
    </location>
</feature>
<feature type="compositionally biased region" description="Low complexity" evidence="1">
    <location>
        <begin position="138"/>
        <end position="173"/>
    </location>
</feature>
<proteinExistence type="predicted"/>
<name>A0AAQ1TUF9_CORST</name>
<dbReference type="EMBL" id="BJLD01000005">
    <property type="protein sequence ID" value="GEA44445.1"/>
    <property type="molecule type" value="Genomic_DNA"/>
</dbReference>
<dbReference type="AlphaFoldDB" id="A0AAQ1TUF9"/>
<feature type="transmembrane region" description="Helical" evidence="2">
    <location>
        <begin position="7"/>
        <end position="27"/>
    </location>
</feature>
<keyword evidence="2" id="KW-0472">Membrane</keyword>
<protein>
    <recommendedName>
        <fullName evidence="5">DNA-directed RNA polymerase</fullName>
    </recommendedName>
</protein>
<keyword evidence="2" id="KW-0812">Transmembrane</keyword>
<evidence type="ECO:0000256" key="2">
    <source>
        <dbReference type="SAM" id="Phobius"/>
    </source>
</evidence>
<reference evidence="3 4" key="1">
    <citation type="submission" date="2019-06" db="EMBL/GenBank/DDBJ databases">
        <title>Draft genome sequence of Corynebacterium striatum NBRC 15291.</title>
        <authorList>
            <person name="Miura T."/>
            <person name="Furukawa M."/>
            <person name="Shimamura M."/>
            <person name="Ohyama Y."/>
            <person name="Yamazoe A."/>
            <person name="Kawasaki H."/>
        </authorList>
    </citation>
    <scope>NUCLEOTIDE SEQUENCE [LARGE SCALE GENOMIC DNA]</scope>
    <source>
        <strain evidence="3 4">NBRC 15291</strain>
    </source>
</reference>
<evidence type="ECO:0000313" key="3">
    <source>
        <dbReference type="EMBL" id="GEA44445.1"/>
    </source>
</evidence>
<comment type="caution">
    <text evidence="3">The sequence shown here is derived from an EMBL/GenBank/DDBJ whole genome shotgun (WGS) entry which is preliminary data.</text>
</comment>
<dbReference type="Proteomes" id="UP000315234">
    <property type="component" value="Unassembled WGS sequence"/>
</dbReference>
<feature type="region of interest" description="Disordered" evidence="1">
    <location>
        <begin position="36"/>
        <end position="258"/>
    </location>
</feature>
<evidence type="ECO:0008006" key="5">
    <source>
        <dbReference type="Google" id="ProtNLM"/>
    </source>
</evidence>